<evidence type="ECO:0000256" key="6">
    <source>
        <dbReference type="ARBA" id="ARBA00012102"/>
    </source>
</evidence>
<evidence type="ECO:0000256" key="9">
    <source>
        <dbReference type="ARBA" id="ARBA00022741"/>
    </source>
</evidence>
<feature type="binding site" evidence="16">
    <location>
        <position position="120"/>
    </location>
    <ligand>
        <name>ATP</name>
        <dbReference type="ChEBI" id="CHEBI:30616"/>
    </ligand>
</feature>
<comment type="similarity">
    <text evidence="14 16">Belongs to the type III pantothenate kinase family.</text>
</comment>
<dbReference type="PANTHER" id="PTHR34265">
    <property type="entry name" value="TYPE III PANTOTHENATE KINASE"/>
    <property type="match status" value="1"/>
</dbReference>
<keyword evidence="7 16" id="KW-0963">Cytoplasm</keyword>
<feature type="active site" description="Proton acceptor" evidence="16">
    <location>
        <position position="97"/>
    </location>
</feature>
<protein>
    <recommendedName>
        <fullName evidence="15 16">Type III pantothenate kinase</fullName>
        <ecNumber evidence="6 16">2.7.1.33</ecNumber>
    </recommendedName>
    <alternativeName>
        <fullName evidence="16">PanK-III</fullName>
    </alternativeName>
    <alternativeName>
        <fullName evidence="16">Pantothenic acid kinase</fullName>
    </alternativeName>
</protein>
<dbReference type="Proteomes" id="UP000010482">
    <property type="component" value="Chromosome"/>
</dbReference>
<evidence type="ECO:0000256" key="8">
    <source>
        <dbReference type="ARBA" id="ARBA00022679"/>
    </source>
</evidence>
<evidence type="ECO:0000313" key="18">
    <source>
        <dbReference type="Proteomes" id="UP000010482"/>
    </source>
</evidence>
<comment type="cofactor">
    <cofactor evidence="16">
        <name>NH4(+)</name>
        <dbReference type="ChEBI" id="CHEBI:28938"/>
    </cofactor>
    <cofactor evidence="16">
        <name>K(+)</name>
        <dbReference type="ChEBI" id="CHEBI:29103"/>
    </cofactor>
    <text evidence="16">A monovalent cation. Ammonium or potassium.</text>
</comment>
<reference evidence="17" key="1">
    <citation type="submission" date="2012-04" db="EMBL/GenBank/DDBJ databases">
        <title>Finished genome of Dactylococcopsis salina PCC 8305.</title>
        <authorList>
            <consortium name="US DOE Joint Genome Institute"/>
            <person name="Gugger M."/>
            <person name="Coursin T."/>
            <person name="Rippka R."/>
            <person name="Tandeau De Marsac N."/>
            <person name="Huntemann M."/>
            <person name="Wei C.-L."/>
            <person name="Han J."/>
            <person name="Detter J.C."/>
            <person name="Han C."/>
            <person name="Tapia R."/>
            <person name="Daligault H."/>
            <person name="Chen A."/>
            <person name="Krypides N."/>
            <person name="Mavromatis K."/>
            <person name="Markowitz V."/>
            <person name="Szeto E."/>
            <person name="Ivanova N."/>
            <person name="Ovchinnikova G."/>
            <person name="Pagani I."/>
            <person name="Pati A."/>
            <person name="Goodwin L."/>
            <person name="Peters L."/>
            <person name="Pitluck S."/>
            <person name="Woyke T."/>
            <person name="Kerfeld C."/>
        </authorList>
    </citation>
    <scope>NUCLEOTIDE SEQUENCE [LARGE SCALE GENOMIC DNA]</scope>
    <source>
        <strain evidence="17">PCC 8305</strain>
    </source>
</reference>
<dbReference type="EMBL" id="CP003944">
    <property type="protein sequence ID" value="AFZ49365.1"/>
    <property type="molecule type" value="Genomic_DNA"/>
</dbReference>
<evidence type="ECO:0000256" key="14">
    <source>
        <dbReference type="ARBA" id="ARBA00038036"/>
    </source>
</evidence>
<comment type="cofactor">
    <cofactor evidence="2">
        <name>K(+)</name>
        <dbReference type="ChEBI" id="CHEBI:29103"/>
    </cofactor>
</comment>
<keyword evidence="8 16" id="KW-0808">Transferase</keyword>
<evidence type="ECO:0000256" key="3">
    <source>
        <dbReference type="ARBA" id="ARBA00004496"/>
    </source>
</evidence>
<evidence type="ECO:0000256" key="5">
    <source>
        <dbReference type="ARBA" id="ARBA00011738"/>
    </source>
</evidence>
<evidence type="ECO:0000256" key="15">
    <source>
        <dbReference type="ARBA" id="ARBA00040883"/>
    </source>
</evidence>
<evidence type="ECO:0000256" key="16">
    <source>
        <dbReference type="HAMAP-Rule" id="MF_01274"/>
    </source>
</evidence>
<dbReference type="Pfam" id="PF03309">
    <property type="entry name" value="Pan_kinase"/>
    <property type="match status" value="1"/>
</dbReference>
<proteinExistence type="inferred from homology"/>
<feature type="binding site" evidence="16">
    <location>
        <position position="117"/>
    </location>
    <ligand>
        <name>K(+)</name>
        <dbReference type="ChEBI" id="CHEBI:29103"/>
    </ligand>
</feature>
<dbReference type="OrthoDB" id="482945at2"/>
<keyword evidence="13 16" id="KW-0173">Coenzyme A biosynthesis</keyword>
<keyword evidence="16" id="KW-0479">Metal-binding</keyword>
<feature type="binding site" evidence="16">
    <location>
        <position position="173"/>
    </location>
    <ligand>
        <name>substrate</name>
    </ligand>
</feature>
<dbReference type="PATRIC" id="fig|13035.3.peg.666"/>
<dbReference type="STRING" id="13035.Dacsa_0590"/>
<dbReference type="Gene3D" id="3.30.420.40">
    <property type="match status" value="1"/>
</dbReference>
<dbReference type="GO" id="GO:0005737">
    <property type="term" value="C:cytoplasm"/>
    <property type="evidence" value="ECO:0007669"/>
    <property type="project" value="UniProtKB-SubCell"/>
</dbReference>
<feature type="binding site" evidence="16">
    <location>
        <position position="91"/>
    </location>
    <ligand>
        <name>substrate</name>
    </ligand>
</feature>
<evidence type="ECO:0000256" key="7">
    <source>
        <dbReference type="ARBA" id="ARBA00022490"/>
    </source>
</evidence>
<comment type="function">
    <text evidence="16">Catalyzes the phosphorylation of pantothenate (Pan), the first step in CoA biosynthesis.</text>
</comment>
<keyword evidence="11 16" id="KW-0067">ATP-binding</keyword>
<dbReference type="PANTHER" id="PTHR34265:SF1">
    <property type="entry name" value="TYPE III PANTOTHENATE KINASE"/>
    <property type="match status" value="1"/>
</dbReference>
<dbReference type="HOGENOM" id="CLU_066627_2_1_3"/>
<evidence type="ECO:0000256" key="2">
    <source>
        <dbReference type="ARBA" id="ARBA00001958"/>
    </source>
</evidence>
<dbReference type="GO" id="GO:0004594">
    <property type="term" value="F:pantothenate kinase activity"/>
    <property type="evidence" value="ECO:0007669"/>
    <property type="project" value="UniProtKB-UniRule"/>
</dbReference>
<evidence type="ECO:0000256" key="4">
    <source>
        <dbReference type="ARBA" id="ARBA00005225"/>
    </source>
</evidence>
<dbReference type="HAMAP" id="MF_01274">
    <property type="entry name" value="Pantothen_kinase_3"/>
    <property type="match status" value="1"/>
</dbReference>
<evidence type="ECO:0000256" key="13">
    <source>
        <dbReference type="ARBA" id="ARBA00022993"/>
    </source>
</evidence>
<dbReference type="UniPathway" id="UPA00241">
    <property type="reaction ID" value="UER00352"/>
</dbReference>
<evidence type="ECO:0000313" key="17">
    <source>
        <dbReference type="EMBL" id="AFZ49365.1"/>
    </source>
</evidence>
<comment type="catalytic activity">
    <reaction evidence="1 16">
        <text>(R)-pantothenate + ATP = (R)-4'-phosphopantothenate + ADP + H(+)</text>
        <dbReference type="Rhea" id="RHEA:16373"/>
        <dbReference type="ChEBI" id="CHEBI:10986"/>
        <dbReference type="ChEBI" id="CHEBI:15378"/>
        <dbReference type="ChEBI" id="CHEBI:29032"/>
        <dbReference type="ChEBI" id="CHEBI:30616"/>
        <dbReference type="ChEBI" id="CHEBI:456216"/>
        <dbReference type="EC" id="2.7.1.33"/>
    </reaction>
</comment>
<dbReference type="AlphaFoldDB" id="K9YSP9"/>
<dbReference type="RefSeq" id="WP_015228377.1">
    <property type="nucleotide sequence ID" value="NC_019780.1"/>
</dbReference>
<dbReference type="InterPro" id="IPR043129">
    <property type="entry name" value="ATPase_NBD"/>
</dbReference>
<dbReference type="InterPro" id="IPR004619">
    <property type="entry name" value="Type_III_PanK"/>
</dbReference>
<dbReference type="GO" id="GO:0046872">
    <property type="term" value="F:metal ion binding"/>
    <property type="evidence" value="ECO:0007669"/>
    <property type="project" value="UniProtKB-KW"/>
</dbReference>
<evidence type="ECO:0000256" key="11">
    <source>
        <dbReference type="ARBA" id="ARBA00022840"/>
    </source>
</evidence>
<keyword evidence="18" id="KW-1185">Reference proteome</keyword>
<feature type="binding site" evidence="16">
    <location>
        <begin position="7"/>
        <end position="14"/>
    </location>
    <ligand>
        <name>ATP</name>
        <dbReference type="ChEBI" id="CHEBI:30616"/>
    </ligand>
</feature>
<evidence type="ECO:0000256" key="10">
    <source>
        <dbReference type="ARBA" id="ARBA00022777"/>
    </source>
</evidence>
<evidence type="ECO:0000256" key="12">
    <source>
        <dbReference type="ARBA" id="ARBA00022958"/>
    </source>
</evidence>
<dbReference type="CDD" id="cd24015">
    <property type="entry name" value="ASKHA_NBD_PanK-III"/>
    <property type="match status" value="1"/>
</dbReference>
<dbReference type="KEGG" id="dsl:Dacsa_0590"/>
<keyword evidence="12 16" id="KW-0630">Potassium</keyword>
<accession>K9YSP9</accession>
<dbReference type="NCBIfam" id="NF009871">
    <property type="entry name" value="PRK13331.1"/>
    <property type="match status" value="1"/>
</dbReference>
<gene>
    <name evidence="16" type="primary">coaX</name>
    <name evidence="17" type="ORF">Dacsa_0590</name>
</gene>
<dbReference type="GO" id="GO:0005524">
    <property type="term" value="F:ATP binding"/>
    <property type="evidence" value="ECO:0007669"/>
    <property type="project" value="UniProtKB-UniRule"/>
</dbReference>
<keyword evidence="10 16" id="KW-0418">Kinase</keyword>
<dbReference type="NCBIfam" id="TIGR00671">
    <property type="entry name" value="baf"/>
    <property type="match status" value="1"/>
</dbReference>
<dbReference type="eggNOG" id="COG1521">
    <property type="taxonomic scope" value="Bacteria"/>
</dbReference>
<organism evidence="17 18">
    <name type="scientific">Dactylococcopsis salina (strain PCC 8305)</name>
    <name type="common">Myxobactron salinum</name>
    <dbReference type="NCBI Taxonomy" id="13035"/>
    <lineage>
        <taxon>Bacteria</taxon>
        <taxon>Bacillati</taxon>
        <taxon>Cyanobacteriota</taxon>
        <taxon>Cyanophyceae</taxon>
        <taxon>Nodosilineales</taxon>
        <taxon>Cymatolegaceae</taxon>
        <taxon>Dactylococcopsis</taxon>
    </lineage>
</organism>
<feature type="binding site" evidence="16">
    <location>
        <begin position="95"/>
        <end position="98"/>
    </location>
    <ligand>
        <name>substrate</name>
    </ligand>
</feature>
<comment type="pathway">
    <text evidence="4 16">Cofactor biosynthesis; coenzyme A biosynthesis; CoA from (R)-pantothenate: step 1/5.</text>
</comment>
<comment type="subcellular location">
    <subcellularLocation>
        <location evidence="3 16">Cytoplasm</location>
    </subcellularLocation>
</comment>
<sequence length="245" mass="27258">MSVIFLVIGNSRLHWGWFQEGKILQSWNTPHLEKPVNTLPTHLFPTEITQSLSETVFIYLVSVVEKQTQLWENYPHKHIITLDDIPLTNIYSTLGVDRALCAYGAGEIYGYPVLVIDGGTALTYTTVGTWRNFQGGAILPGLSLQLNALTEHTAALPQVSLPPTLPQLWATSTSSAIESGVIHTVTAGIYDYVSHWWRDFSDGVVILTGGDAILLQTYLKQKYPLFSENIIVDQTLMFRGIAQLI</sequence>
<keyword evidence="9 16" id="KW-0547">Nucleotide-binding</keyword>
<name>K9YSP9_DACS8</name>
<comment type="subunit">
    <text evidence="5 16">Homodimer.</text>
</comment>
<dbReference type="GO" id="GO:0015937">
    <property type="term" value="P:coenzyme A biosynthetic process"/>
    <property type="evidence" value="ECO:0007669"/>
    <property type="project" value="UniProtKB-UniRule"/>
</dbReference>
<dbReference type="SUPFAM" id="SSF53067">
    <property type="entry name" value="Actin-like ATPase domain"/>
    <property type="match status" value="2"/>
</dbReference>
<dbReference type="EC" id="2.7.1.33" evidence="6 16"/>
<evidence type="ECO:0000256" key="1">
    <source>
        <dbReference type="ARBA" id="ARBA00001206"/>
    </source>
</evidence>